<reference evidence="1 2" key="1">
    <citation type="submission" date="2018-08" db="EMBL/GenBank/DDBJ databases">
        <title>Actinomadura spongicola sp. nov., isolated from marine sponge Leucetta chagosensis.</title>
        <authorList>
            <person name="Li L."/>
            <person name="Lin H.W."/>
        </authorList>
    </citation>
    <scope>NUCLEOTIDE SEQUENCE [LARGE SCALE GENOMIC DNA]</scope>
    <source>
        <strain evidence="1 2">LHW52907</strain>
    </source>
</reference>
<accession>A0A372GPI5</accession>
<keyword evidence="2" id="KW-1185">Reference proteome</keyword>
<dbReference type="EMBL" id="QVNQ01000001">
    <property type="protein sequence ID" value="RFS86993.1"/>
    <property type="molecule type" value="Genomic_DNA"/>
</dbReference>
<protein>
    <submittedName>
        <fullName evidence="1">Uncharacterized protein</fullName>
    </submittedName>
</protein>
<dbReference type="AlphaFoldDB" id="A0A372GPI5"/>
<gene>
    <name evidence="1" type="ORF">D0T12_01675</name>
</gene>
<evidence type="ECO:0000313" key="1">
    <source>
        <dbReference type="EMBL" id="RFS86993.1"/>
    </source>
</evidence>
<evidence type="ECO:0000313" key="2">
    <source>
        <dbReference type="Proteomes" id="UP000262882"/>
    </source>
</evidence>
<comment type="caution">
    <text evidence="1">The sequence shown here is derived from an EMBL/GenBank/DDBJ whole genome shotgun (WGS) entry which is preliminary data.</text>
</comment>
<name>A0A372GPI5_9ACTN</name>
<sequence length="78" mass="8908">MANWKKHAKKEGEDALQQISAMGWRVEDPPTYYTVKCPCGVHQRQIHLSPSNPNYFRQAVRWCRSVCPPGEPEGKEGP</sequence>
<dbReference type="Proteomes" id="UP000262882">
    <property type="component" value="Unassembled WGS sequence"/>
</dbReference>
<organism evidence="1 2">
    <name type="scientific">Actinomadura spongiicola</name>
    <dbReference type="NCBI Taxonomy" id="2303421"/>
    <lineage>
        <taxon>Bacteria</taxon>
        <taxon>Bacillati</taxon>
        <taxon>Actinomycetota</taxon>
        <taxon>Actinomycetes</taxon>
        <taxon>Streptosporangiales</taxon>
        <taxon>Thermomonosporaceae</taxon>
        <taxon>Actinomadura</taxon>
    </lineage>
</organism>
<proteinExistence type="predicted"/>